<dbReference type="Gene3D" id="2.60.40.60">
    <property type="entry name" value="Cadherins"/>
    <property type="match status" value="2"/>
</dbReference>
<organism evidence="13 14">
    <name type="scientific">Ranitomeya imitator</name>
    <name type="common">mimic poison frog</name>
    <dbReference type="NCBI Taxonomy" id="111125"/>
    <lineage>
        <taxon>Eukaryota</taxon>
        <taxon>Metazoa</taxon>
        <taxon>Chordata</taxon>
        <taxon>Craniata</taxon>
        <taxon>Vertebrata</taxon>
        <taxon>Euteleostomi</taxon>
        <taxon>Amphibia</taxon>
        <taxon>Batrachia</taxon>
        <taxon>Anura</taxon>
        <taxon>Neobatrachia</taxon>
        <taxon>Hyloidea</taxon>
        <taxon>Dendrobatidae</taxon>
        <taxon>Dendrobatinae</taxon>
        <taxon>Ranitomeya</taxon>
    </lineage>
</organism>
<dbReference type="InterPro" id="IPR020894">
    <property type="entry name" value="Cadherin_CS"/>
</dbReference>
<dbReference type="SUPFAM" id="SSF49313">
    <property type="entry name" value="Cadherin-like"/>
    <property type="match status" value="1"/>
</dbReference>
<keyword evidence="3" id="KW-0165">Cleavage on pair of basic residues</keyword>
<sequence length="194" mass="22208">MAPHKKYANDNERKAAKVQRRRQQRANETLEEQQHRWDKNNAYKRNPKESSRVPVFIKVLDVNDNAPEFAMLYEIFVCENAKAEQIIHTVSAIDKDDSYSGLQFSYEVANPAAHSTNFTVKDNRDNTAGIYTRRNGYSRHEMNTYLLPVVISDYGFPIQSSTGTLTIRVCACDHKEAITAKQTIPVTVNRVDLI</sequence>
<dbReference type="Pfam" id="PF00028">
    <property type="entry name" value="Cadherin"/>
    <property type="match status" value="1"/>
</dbReference>
<dbReference type="SMART" id="SM00112">
    <property type="entry name" value="CA"/>
    <property type="match status" value="1"/>
</dbReference>
<dbReference type="InterPro" id="IPR002126">
    <property type="entry name" value="Cadherin-like_dom"/>
</dbReference>
<evidence type="ECO:0000256" key="6">
    <source>
        <dbReference type="ARBA" id="ARBA00022737"/>
    </source>
</evidence>
<evidence type="ECO:0000256" key="8">
    <source>
        <dbReference type="ARBA" id="ARBA00023136"/>
    </source>
</evidence>
<reference evidence="13" key="1">
    <citation type="submission" date="2023-07" db="EMBL/GenBank/DDBJ databases">
        <authorList>
            <person name="Stuckert A."/>
        </authorList>
    </citation>
    <scope>NUCLEOTIDE SEQUENCE</scope>
</reference>
<evidence type="ECO:0000256" key="5">
    <source>
        <dbReference type="ARBA" id="ARBA00022729"/>
    </source>
</evidence>
<feature type="region of interest" description="Disordered" evidence="11">
    <location>
        <begin position="1"/>
        <end position="48"/>
    </location>
</feature>
<dbReference type="InterPro" id="IPR015919">
    <property type="entry name" value="Cadherin-like_sf"/>
</dbReference>
<dbReference type="PANTHER" id="PTHR24027:SF322">
    <property type="entry name" value="CADHERIN-6"/>
    <property type="match status" value="1"/>
</dbReference>
<feature type="domain" description="Cadherin" evidence="12">
    <location>
        <begin position="69"/>
        <end position="187"/>
    </location>
</feature>
<evidence type="ECO:0000256" key="2">
    <source>
        <dbReference type="ARBA" id="ARBA00022475"/>
    </source>
</evidence>
<evidence type="ECO:0000259" key="12">
    <source>
        <dbReference type="PROSITE" id="PS50268"/>
    </source>
</evidence>
<gene>
    <name evidence="13" type="ORF">RIMI_LOCUS9886553</name>
</gene>
<evidence type="ECO:0000313" key="14">
    <source>
        <dbReference type="Proteomes" id="UP001176940"/>
    </source>
</evidence>
<keyword evidence="14" id="KW-1185">Reference proteome</keyword>
<dbReference type="PANTHER" id="PTHR24027">
    <property type="entry name" value="CADHERIN-23"/>
    <property type="match status" value="1"/>
</dbReference>
<comment type="caution">
    <text evidence="13">The sequence shown here is derived from an EMBL/GenBank/DDBJ whole genome shotgun (WGS) entry which is preliminary data.</text>
</comment>
<evidence type="ECO:0000256" key="10">
    <source>
        <dbReference type="PROSITE-ProRule" id="PRU00043"/>
    </source>
</evidence>
<dbReference type="Proteomes" id="UP001176940">
    <property type="component" value="Unassembled WGS sequence"/>
</dbReference>
<dbReference type="InterPro" id="IPR039808">
    <property type="entry name" value="Cadherin"/>
</dbReference>
<evidence type="ECO:0000313" key="13">
    <source>
        <dbReference type="EMBL" id="CAJ0943286.1"/>
    </source>
</evidence>
<evidence type="ECO:0000256" key="1">
    <source>
        <dbReference type="ARBA" id="ARBA00004236"/>
    </source>
</evidence>
<keyword evidence="2" id="KW-1003">Cell membrane</keyword>
<name>A0ABN9LNA3_9NEOB</name>
<keyword evidence="9" id="KW-0325">Glycoprotein</keyword>
<evidence type="ECO:0000256" key="3">
    <source>
        <dbReference type="ARBA" id="ARBA00022685"/>
    </source>
</evidence>
<evidence type="ECO:0000256" key="9">
    <source>
        <dbReference type="ARBA" id="ARBA00023180"/>
    </source>
</evidence>
<keyword evidence="6" id="KW-0677">Repeat</keyword>
<dbReference type="PROSITE" id="PS00232">
    <property type="entry name" value="CADHERIN_1"/>
    <property type="match status" value="1"/>
</dbReference>
<feature type="domain" description="Cadherin" evidence="12">
    <location>
        <begin position="38"/>
        <end position="69"/>
    </location>
</feature>
<keyword evidence="4" id="KW-0479">Metal-binding</keyword>
<keyword evidence="8" id="KW-0472">Membrane</keyword>
<evidence type="ECO:0000256" key="11">
    <source>
        <dbReference type="SAM" id="MobiDB-lite"/>
    </source>
</evidence>
<protein>
    <recommendedName>
        <fullName evidence="12">Cadherin domain-containing protein</fullName>
    </recommendedName>
</protein>
<dbReference type="PROSITE" id="PS50268">
    <property type="entry name" value="CADHERIN_2"/>
    <property type="match status" value="2"/>
</dbReference>
<evidence type="ECO:0000256" key="7">
    <source>
        <dbReference type="ARBA" id="ARBA00022837"/>
    </source>
</evidence>
<keyword evidence="7 10" id="KW-0106">Calcium</keyword>
<proteinExistence type="predicted"/>
<evidence type="ECO:0000256" key="4">
    <source>
        <dbReference type="ARBA" id="ARBA00022723"/>
    </source>
</evidence>
<comment type="subcellular location">
    <subcellularLocation>
        <location evidence="1">Cell membrane</location>
    </subcellularLocation>
</comment>
<feature type="compositionally biased region" description="Basic and acidic residues" evidence="11">
    <location>
        <begin position="32"/>
        <end position="48"/>
    </location>
</feature>
<keyword evidence="5" id="KW-0732">Signal</keyword>
<dbReference type="EMBL" id="CAUEEQ010020902">
    <property type="protein sequence ID" value="CAJ0943286.1"/>
    <property type="molecule type" value="Genomic_DNA"/>
</dbReference>
<dbReference type="CDD" id="cd11304">
    <property type="entry name" value="Cadherin_repeat"/>
    <property type="match status" value="1"/>
</dbReference>
<accession>A0ABN9LNA3</accession>